<evidence type="ECO:0000256" key="1">
    <source>
        <dbReference type="SAM" id="MobiDB-lite"/>
    </source>
</evidence>
<feature type="transmembrane region" description="Helical" evidence="2">
    <location>
        <begin position="99"/>
        <end position="123"/>
    </location>
</feature>
<name>A0ABD5ZHY8_9EURY</name>
<organism evidence="3 4">
    <name type="scientific">Haloferax namakaokahaiae</name>
    <dbReference type="NCBI Taxonomy" id="1748331"/>
    <lineage>
        <taxon>Archaea</taxon>
        <taxon>Methanobacteriati</taxon>
        <taxon>Methanobacteriota</taxon>
        <taxon>Stenosarchaea group</taxon>
        <taxon>Halobacteria</taxon>
        <taxon>Halobacteriales</taxon>
        <taxon>Haloferacaceae</taxon>
        <taxon>Haloferax</taxon>
    </lineage>
</organism>
<dbReference type="Proteomes" id="UP001596481">
    <property type="component" value="Unassembled WGS sequence"/>
</dbReference>
<proteinExistence type="predicted"/>
<dbReference type="InterPro" id="IPR045466">
    <property type="entry name" value="DUF6498"/>
</dbReference>
<evidence type="ECO:0000256" key="2">
    <source>
        <dbReference type="SAM" id="Phobius"/>
    </source>
</evidence>
<feature type="region of interest" description="Disordered" evidence="1">
    <location>
        <begin position="221"/>
        <end position="259"/>
    </location>
</feature>
<keyword evidence="2" id="KW-0472">Membrane</keyword>
<accession>A0ABD5ZHY8</accession>
<dbReference type="AlphaFoldDB" id="A0ABD5ZHY8"/>
<feature type="transmembrane region" description="Helical" evidence="2">
    <location>
        <begin position="12"/>
        <end position="32"/>
    </location>
</feature>
<gene>
    <name evidence="3" type="ORF">ACFQJC_14070</name>
</gene>
<feature type="compositionally biased region" description="Basic and acidic residues" evidence="1">
    <location>
        <begin position="221"/>
        <end position="247"/>
    </location>
</feature>
<feature type="transmembrane region" description="Helical" evidence="2">
    <location>
        <begin position="135"/>
        <end position="159"/>
    </location>
</feature>
<dbReference type="Pfam" id="PF20108">
    <property type="entry name" value="DUF6498"/>
    <property type="match status" value="1"/>
</dbReference>
<feature type="transmembrane region" description="Helical" evidence="2">
    <location>
        <begin position="38"/>
        <end position="58"/>
    </location>
</feature>
<keyword evidence="2" id="KW-1133">Transmembrane helix</keyword>
<evidence type="ECO:0000313" key="4">
    <source>
        <dbReference type="Proteomes" id="UP001596481"/>
    </source>
</evidence>
<keyword evidence="2" id="KW-0812">Transmembrane</keyword>
<sequence length="259" mass="27677">MQWSPRTSSPIALFALVAANLVPLAGVLWFGWSLKALLVVYWLESGVIGLLNVPKILLASGTESGTFGSNVSLTINGQQVDVSPPENPREGVQFYLSNVPIAGFFAMHYGIFWVVHGVFVWSFDQFAGGSTGGVPLVSVLLAAGITLVTHGGSLLTNFVGREEYRHISPGGQMSEPYKRVIVLHLTILGGAFLVASAGTPAAALVVMVVVKSVLDIASHVREHTRAKRRDERAKKRGEPPEADRSDDGVGSEPDSEFAL</sequence>
<keyword evidence="4" id="KW-1185">Reference proteome</keyword>
<protein>
    <submittedName>
        <fullName evidence="3">DUF6498-containing protein</fullName>
    </submittedName>
</protein>
<comment type="caution">
    <text evidence="3">The sequence shown here is derived from an EMBL/GenBank/DDBJ whole genome shotgun (WGS) entry which is preliminary data.</text>
</comment>
<dbReference type="RefSeq" id="WP_390224504.1">
    <property type="nucleotide sequence ID" value="NZ_JBHTAA010000005.1"/>
</dbReference>
<dbReference type="EMBL" id="JBHTAA010000005">
    <property type="protein sequence ID" value="MFC7204641.1"/>
    <property type="molecule type" value="Genomic_DNA"/>
</dbReference>
<reference evidence="3 4" key="1">
    <citation type="journal article" date="2019" name="Int. J. Syst. Evol. Microbiol.">
        <title>The Global Catalogue of Microorganisms (GCM) 10K type strain sequencing project: providing services to taxonomists for standard genome sequencing and annotation.</title>
        <authorList>
            <consortium name="The Broad Institute Genomics Platform"/>
            <consortium name="The Broad Institute Genome Sequencing Center for Infectious Disease"/>
            <person name="Wu L."/>
            <person name="Ma J."/>
        </authorList>
    </citation>
    <scope>NUCLEOTIDE SEQUENCE [LARGE SCALE GENOMIC DNA]</scope>
    <source>
        <strain evidence="3 4">DSM 29988</strain>
    </source>
</reference>
<evidence type="ECO:0000313" key="3">
    <source>
        <dbReference type="EMBL" id="MFC7204641.1"/>
    </source>
</evidence>